<dbReference type="SMART" id="SM00241">
    <property type="entry name" value="ZP"/>
    <property type="match status" value="1"/>
</dbReference>
<evidence type="ECO:0000313" key="5">
    <source>
        <dbReference type="EMBL" id="OWF53469.1"/>
    </source>
</evidence>
<feature type="chain" id="PRO_5012894271" description="ZP domain-containing protein" evidence="3">
    <location>
        <begin position="23"/>
        <end position="541"/>
    </location>
</feature>
<dbReference type="InterPro" id="IPR001507">
    <property type="entry name" value="ZP_dom"/>
</dbReference>
<accession>A0A210QXH8</accession>
<name>A0A210QXH8_MIZYE</name>
<feature type="transmembrane region" description="Helical" evidence="2">
    <location>
        <begin position="310"/>
        <end position="333"/>
    </location>
</feature>
<keyword evidence="2" id="KW-0812">Transmembrane</keyword>
<evidence type="ECO:0000256" key="2">
    <source>
        <dbReference type="SAM" id="Phobius"/>
    </source>
</evidence>
<feature type="region of interest" description="Disordered" evidence="1">
    <location>
        <begin position="521"/>
        <end position="541"/>
    </location>
</feature>
<dbReference type="Proteomes" id="UP000242188">
    <property type="component" value="Unassembled WGS sequence"/>
</dbReference>
<proteinExistence type="predicted"/>
<keyword evidence="6" id="KW-1185">Reference proteome</keyword>
<keyword evidence="2" id="KW-0472">Membrane</keyword>
<comment type="caution">
    <text evidence="5">The sequence shown here is derived from an EMBL/GenBank/DDBJ whole genome shotgun (WGS) entry which is preliminary data.</text>
</comment>
<organism evidence="5 6">
    <name type="scientific">Mizuhopecten yessoensis</name>
    <name type="common">Japanese scallop</name>
    <name type="synonym">Patinopecten yessoensis</name>
    <dbReference type="NCBI Taxonomy" id="6573"/>
    <lineage>
        <taxon>Eukaryota</taxon>
        <taxon>Metazoa</taxon>
        <taxon>Spiralia</taxon>
        <taxon>Lophotrochozoa</taxon>
        <taxon>Mollusca</taxon>
        <taxon>Bivalvia</taxon>
        <taxon>Autobranchia</taxon>
        <taxon>Pteriomorphia</taxon>
        <taxon>Pectinida</taxon>
        <taxon>Pectinoidea</taxon>
        <taxon>Pectinidae</taxon>
        <taxon>Mizuhopecten</taxon>
    </lineage>
</organism>
<dbReference type="OrthoDB" id="6067601at2759"/>
<evidence type="ECO:0000259" key="4">
    <source>
        <dbReference type="SMART" id="SM00241"/>
    </source>
</evidence>
<dbReference type="AlphaFoldDB" id="A0A210QXH8"/>
<reference evidence="5 6" key="1">
    <citation type="journal article" date="2017" name="Nat. Ecol. Evol.">
        <title>Scallop genome provides insights into evolution of bilaterian karyotype and development.</title>
        <authorList>
            <person name="Wang S."/>
            <person name="Zhang J."/>
            <person name="Jiao W."/>
            <person name="Li J."/>
            <person name="Xun X."/>
            <person name="Sun Y."/>
            <person name="Guo X."/>
            <person name="Huan P."/>
            <person name="Dong B."/>
            <person name="Zhang L."/>
            <person name="Hu X."/>
            <person name="Sun X."/>
            <person name="Wang J."/>
            <person name="Zhao C."/>
            <person name="Wang Y."/>
            <person name="Wang D."/>
            <person name="Huang X."/>
            <person name="Wang R."/>
            <person name="Lv J."/>
            <person name="Li Y."/>
            <person name="Zhang Z."/>
            <person name="Liu B."/>
            <person name="Lu W."/>
            <person name="Hui Y."/>
            <person name="Liang J."/>
            <person name="Zhou Z."/>
            <person name="Hou R."/>
            <person name="Li X."/>
            <person name="Liu Y."/>
            <person name="Li H."/>
            <person name="Ning X."/>
            <person name="Lin Y."/>
            <person name="Zhao L."/>
            <person name="Xing Q."/>
            <person name="Dou J."/>
            <person name="Li Y."/>
            <person name="Mao J."/>
            <person name="Guo H."/>
            <person name="Dou H."/>
            <person name="Li T."/>
            <person name="Mu C."/>
            <person name="Jiang W."/>
            <person name="Fu Q."/>
            <person name="Fu X."/>
            <person name="Miao Y."/>
            <person name="Liu J."/>
            <person name="Yu Q."/>
            <person name="Li R."/>
            <person name="Liao H."/>
            <person name="Li X."/>
            <person name="Kong Y."/>
            <person name="Jiang Z."/>
            <person name="Chourrout D."/>
            <person name="Li R."/>
            <person name="Bao Z."/>
        </authorList>
    </citation>
    <scope>NUCLEOTIDE SEQUENCE [LARGE SCALE GENOMIC DNA]</scope>
    <source>
        <strain evidence="5 6">PY_sf001</strain>
    </source>
</reference>
<feature type="signal peptide" evidence="3">
    <location>
        <begin position="1"/>
        <end position="22"/>
    </location>
</feature>
<evidence type="ECO:0000313" key="6">
    <source>
        <dbReference type="Proteomes" id="UP000242188"/>
    </source>
</evidence>
<keyword evidence="2" id="KW-1133">Transmembrane helix</keyword>
<protein>
    <recommendedName>
        <fullName evidence="4">ZP domain-containing protein</fullName>
    </recommendedName>
</protein>
<sequence length="541" mass="59961">MMNASYLLLATLVVSAMHTVQAEYNPNVTVTSCSSTAVVIHIQHARDGGIIYIQERGPECKLVTSALSRDYIFNFDLCNISLDTMFRVIVQERPNIQTGSDKVVPVMCIVDLGEIMVGNVIMPHSGESSHGINKTTKPVARMRIISDRSNDVSQGTVILSDELRMEVSLDKEYRDDFEISATDCSASEMDIIKDRCSADDELFPDFVRDSNGSLVSKFKAFIPTDYEGRESVEMSYSCTLVVCQGGCEPTVCREVVGWGKKKRRKRSSPEKDVDKITCGTTIRVISPHAKNAELNQADTTDENVNINKNIMYVVAGLGCLTLVTAWFLSCYLYQRLLTAKGETSKVSVARAVGRRLSAMLNIPSGYELNNQKMMHFLPEEEGTTERRKSVTVSVPPEVTRDSQNAEQIEPSSRIDKYVIDVRTESDNDDSTIDDDESVSYVESSDVTNVDDIYSDDLKVKSSTKGHTYCGFAKPNKHCSAINFQGTTADTNDQTHLPTVSRYIPKQSPSINYNNKSILQLRSGDGYGSETDTDSETKATNI</sequence>
<evidence type="ECO:0000256" key="3">
    <source>
        <dbReference type="SAM" id="SignalP"/>
    </source>
</evidence>
<keyword evidence="3" id="KW-0732">Signal</keyword>
<feature type="region of interest" description="Disordered" evidence="1">
    <location>
        <begin position="380"/>
        <end position="409"/>
    </location>
</feature>
<gene>
    <name evidence="5" type="ORF">KP79_PYT22935</name>
</gene>
<evidence type="ECO:0000256" key="1">
    <source>
        <dbReference type="SAM" id="MobiDB-lite"/>
    </source>
</evidence>
<dbReference type="EMBL" id="NEDP02001340">
    <property type="protein sequence ID" value="OWF53469.1"/>
    <property type="molecule type" value="Genomic_DNA"/>
</dbReference>
<feature type="domain" description="ZP" evidence="4">
    <location>
        <begin position="32"/>
        <end position="255"/>
    </location>
</feature>